<dbReference type="InterPro" id="IPR051564">
    <property type="entry name" value="LRR_receptor-like_kinase"/>
</dbReference>
<gene>
    <name evidence="2" type="ORF">MTR67_044234</name>
</gene>
<dbReference type="AlphaFoldDB" id="A0AAF0UT58"/>
<dbReference type="Gene3D" id="1.10.510.10">
    <property type="entry name" value="Transferase(Phosphotransferase) domain 1"/>
    <property type="match status" value="1"/>
</dbReference>
<dbReference type="GO" id="GO:0004672">
    <property type="term" value="F:protein kinase activity"/>
    <property type="evidence" value="ECO:0007669"/>
    <property type="project" value="InterPro"/>
</dbReference>
<evidence type="ECO:0000259" key="1">
    <source>
        <dbReference type="PROSITE" id="PS50011"/>
    </source>
</evidence>
<dbReference type="InterPro" id="IPR000719">
    <property type="entry name" value="Prot_kinase_dom"/>
</dbReference>
<evidence type="ECO:0000313" key="3">
    <source>
        <dbReference type="Proteomes" id="UP001234989"/>
    </source>
</evidence>
<accession>A0AAF0UT58</accession>
<dbReference type="SUPFAM" id="SSF56112">
    <property type="entry name" value="Protein kinase-like (PK-like)"/>
    <property type="match status" value="1"/>
</dbReference>
<dbReference type="GO" id="GO:0005524">
    <property type="term" value="F:ATP binding"/>
    <property type="evidence" value="ECO:0007669"/>
    <property type="project" value="InterPro"/>
</dbReference>
<dbReference type="EMBL" id="CP133621">
    <property type="protein sequence ID" value="WMV50849.1"/>
    <property type="molecule type" value="Genomic_DNA"/>
</dbReference>
<organism evidence="2 3">
    <name type="scientific">Solanum verrucosum</name>
    <dbReference type="NCBI Taxonomy" id="315347"/>
    <lineage>
        <taxon>Eukaryota</taxon>
        <taxon>Viridiplantae</taxon>
        <taxon>Streptophyta</taxon>
        <taxon>Embryophyta</taxon>
        <taxon>Tracheophyta</taxon>
        <taxon>Spermatophyta</taxon>
        <taxon>Magnoliopsida</taxon>
        <taxon>eudicotyledons</taxon>
        <taxon>Gunneridae</taxon>
        <taxon>Pentapetalae</taxon>
        <taxon>asterids</taxon>
        <taxon>lamiids</taxon>
        <taxon>Solanales</taxon>
        <taxon>Solanaceae</taxon>
        <taxon>Solanoideae</taxon>
        <taxon>Solaneae</taxon>
        <taxon>Solanum</taxon>
    </lineage>
</organism>
<dbReference type="PANTHER" id="PTHR48055:SF36">
    <property type="entry name" value="PROTEIN KINASE, PLANT-TYPE, PUTATIVE-RELATED"/>
    <property type="match status" value="1"/>
</dbReference>
<feature type="domain" description="Protein kinase" evidence="1">
    <location>
        <begin position="1"/>
        <end position="157"/>
    </location>
</feature>
<reference evidence="2" key="1">
    <citation type="submission" date="2023-08" db="EMBL/GenBank/DDBJ databases">
        <title>A de novo genome assembly of Solanum verrucosum Schlechtendal, a Mexican diploid species geographically isolated from the other diploid A-genome species in potato relatives.</title>
        <authorList>
            <person name="Hosaka K."/>
        </authorList>
    </citation>
    <scope>NUCLEOTIDE SEQUENCE</scope>
    <source>
        <tissue evidence="2">Young leaves</tissue>
    </source>
</reference>
<dbReference type="Pfam" id="PF00069">
    <property type="entry name" value="Pkinase"/>
    <property type="match status" value="1"/>
</dbReference>
<dbReference type="PROSITE" id="PS50011">
    <property type="entry name" value="PROTEIN_KINASE_DOM"/>
    <property type="match status" value="1"/>
</dbReference>
<dbReference type="PANTHER" id="PTHR48055">
    <property type="entry name" value="LEUCINE-RICH REPEAT RECEPTOR PROTEIN KINASE EMS1"/>
    <property type="match status" value="1"/>
</dbReference>
<dbReference type="InterPro" id="IPR043502">
    <property type="entry name" value="DNA/RNA_pol_sf"/>
</dbReference>
<dbReference type="SUPFAM" id="SSF56672">
    <property type="entry name" value="DNA/RNA polymerases"/>
    <property type="match status" value="1"/>
</dbReference>
<sequence length="157" mass="17970">MIDVASVMVYLHNGCLNPVRHGDLKPSNVLQDQEMVAHVSDFGIAKFLGAGKTFVQTRTIATIGYIAPVVHDWNRPTSTLEIQSFIGFVGYYNRFDEFLLYYESVDQVDLEECYVPMGLGHVLMQKEKVKAYAFVRLKIHERNYPTDYLDLLMVLLC</sequence>
<keyword evidence="3" id="KW-1185">Reference proteome</keyword>
<name>A0AAF0UT58_SOLVR</name>
<dbReference type="GO" id="GO:0016020">
    <property type="term" value="C:membrane"/>
    <property type="evidence" value="ECO:0007669"/>
    <property type="project" value="TreeGrafter"/>
</dbReference>
<proteinExistence type="predicted"/>
<protein>
    <recommendedName>
        <fullName evidence="1">Protein kinase domain-containing protein</fullName>
    </recommendedName>
</protein>
<dbReference type="InterPro" id="IPR011009">
    <property type="entry name" value="Kinase-like_dom_sf"/>
</dbReference>
<dbReference type="Proteomes" id="UP001234989">
    <property type="component" value="Chromosome 10"/>
</dbReference>
<evidence type="ECO:0000313" key="2">
    <source>
        <dbReference type="EMBL" id="WMV50849.1"/>
    </source>
</evidence>